<dbReference type="InterPro" id="IPR029787">
    <property type="entry name" value="Nucleotide_cyclase"/>
</dbReference>
<evidence type="ECO:0000256" key="1">
    <source>
        <dbReference type="SAM" id="MobiDB-lite"/>
    </source>
</evidence>
<dbReference type="PANTHER" id="PTHR45138:SF9">
    <property type="entry name" value="DIGUANYLATE CYCLASE DGCM-RELATED"/>
    <property type="match status" value="1"/>
</dbReference>
<dbReference type="Proteomes" id="UP000612282">
    <property type="component" value="Unassembled WGS sequence"/>
</dbReference>
<reference evidence="3 4" key="1">
    <citation type="submission" date="2021-01" db="EMBL/GenBank/DDBJ databases">
        <title>Whole genome shotgun sequence of Actinoplanes couchii NBRC 106145.</title>
        <authorList>
            <person name="Komaki H."/>
            <person name="Tamura T."/>
        </authorList>
    </citation>
    <scope>NUCLEOTIDE SEQUENCE [LARGE SCALE GENOMIC DNA]</scope>
    <source>
        <strain evidence="3 4">NBRC 106145</strain>
    </source>
</reference>
<proteinExistence type="predicted"/>
<accession>A0ABQ3XK26</accession>
<dbReference type="NCBIfam" id="TIGR00254">
    <property type="entry name" value="GGDEF"/>
    <property type="match status" value="1"/>
</dbReference>
<comment type="caution">
    <text evidence="3">The sequence shown here is derived from an EMBL/GenBank/DDBJ whole genome shotgun (WGS) entry which is preliminary data.</text>
</comment>
<dbReference type="SMART" id="SM00267">
    <property type="entry name" value="GGDEF"/>
    <property type="match status" value="1"/>
</dbReference>
<organism evidence="3 4">
    <name type="scientific">Actinoplanes couchii</name>
    <dbReference type="NCBI Taxonomy" id="403638"/>
    <lineage>
        <taxon>Bacteria</taxon>
        <taxon>Bacillati</taxon>
        <taxon>Actinomycetota</taxon>
        <taxon>Actinomycetes</taxon>
        <taxon>Micromonosporales</taxon>
        <taxon>Micromonosporaceae</taxon>
        <taxon>Actinoplanes</taxon>
    </lineage>
</organism>
<evidence type="ECO:0000259" key="2">
    <source>
        <dbReference type="PROSITE" id="PS50887"/>
    </source>
</evidence>
<name>A0ABQ3XK26_9ACTN</name>
<dbReference type="InterPro" id="IPR011990">
    <property type="entry name" value="TPR-like_helical_dom_sf"/>
</dbReference>
<dbReference type="InterPro" id="IPR043128">
    <property type="entry name" value="Rev_trsase/Diguanyl_cyclase"/>
</dbReference>
<dbReference type="InterPro" id="IPR000160">
    <property type="entry name" value="GGDEF_dom"/>
</dbReference>
<dbReference type="Gene3D" id="1.25.40.10">
    <property type="entry name" value="Tetratricopeptide repeat domain"/>
    <property type="match status" value="2"/>
</dbReference>
<dbReference type="PANTHER" id="PTHR45138">
    <property type="entry name" value="REGULATORY COMPONENTS OF SENSORY TRANSDUCTION SYSTEM"/>
    <property type="match status" value="1"/>
</dbReference>
<dbReference type="SUPFAM" id="SSF55073">
    <property type="entry name" value="Nucleotide cyclase"/>
    <property type="match status" value="1"/>
</dbReference>
<dbReference type="PROSITE" id="PS50887">
    <property type="entry name" value="GGDEF"/>
    <property type="match status" value="1"/>
</dbReference>
<dbReference type="Gene3D" id="3.30.70.270">
    <property type="match status" value="1"/>
</dbReference>
<gene>
    <name evidence="3" type="ORF">Aco03nite_072530</name>
</gene>
<dbReference type="CDD" id="cd01949">
    <property type="entry name" value="GGDEF"/>
    <property type="match status" value="1"/>
</dbReference>
<sequence>MPQQLLDAGSPEALLTRAMVHFGHAEHAAARELAVMAAASGDQNLRARALTLLVRCHQMLDEQVEALALARDALEVCWAIGDTASEAIVHATVARILLITSDPVSAMAEIMTALEVAEGSGDLTARMTATATAGTVYYYLEQLDHCFEFCERAAEMARMLGDEVTNGAMIDTMACANMSLAEQARAAGDETAALALSGIAQGQSREAVEVARRNGHRRYEVTALGNLAESLAFCGRTEEALELLDGWTQDPAQDAPSIVTHMLATHGAICLSGGRYAEAIGHLRAALAAAESKASEMTAAELLADAYERNGDLRGALDTYKIFHSLSKTVASEAAQRSGHIAVVRMETAQAKAAAEQERARVTALQHANQELLRQSLEDPLTGLANRRHLDELMAGGLSGHAILLVDVDHFKRVNDEHSHLVGDQVLRQLAVLLRDACRDDDTVVRFGGEEFAVLLSETDLATAASVAERLRARVAAFDWTSIAAGLAVTASAGLALGDESGDPSVVLARADERLYAAKHAGRNRVHSPSSPAEQPLEPVLHYPGAQLEV</sequence>
<dbReference type="EMBL" id="BOMG01000092">
    <property type="protein sequence ID" value="GID58849.1"/>
    <property type="molecule type" value="Genomic_DNA"/>
</dbReference>
<feature type="region of interest" description="Disordered" evidence="1">
    <location>
        <begin position="520"/>
        <end position="541"/>
    </location>
</feature>
<feature type="domain" description="GGDEF" evidence="2">
    <location>
        <begin position="399"/>
        <end position="531"/>
    </location>
</feature>
<dbReference type="SUPFAM" id="SSF48452">
    <property type="entry name" value="TPR-like"/>
    <property type="match status" value="2"/>
</dbReference>
<protein>
    <recommendedName>
        <fullName evidence="2">GGDEF domain-containing protein</fullName>
    </recommendedName>
</protein>
<keyword evidence="4" id="KW-1185">Reference proteome</keyword>
<evidence type="ECO:0000313" key="4">
    <source>
        <dbReference type="Proteomes" id="UP000612282"/>
    </source>
</evidence>
<dbReference type="InterPro" id="IPR050469">
    <property type="entry name" value="Diguanylate_Cyclase"/>
</dbReference>
<evidence type="ECO:0000313" key="3">
    <source>
        <dbReference type="EMBL" id="GID58849.1"/>
    </source>
</evidence>
<dbReference type="Pfam" id="PF00990">
    <property type="entry name" value="GGDEF"/>
    <property type="match status" value="1"/>
</dbReference>